<dbReference type="GO" id="GO:0004842">
    <property type="term" value="F:ubiquitin-protein transferase activity"/>
    <property type="evidence" value="ECO:0007669"/>
    <property type="project" value="TreeGrafter"/>
</dbReference>
<reference evidence="14" key="1">
    <citation type="submission" date="2015-08" db="EMBL/GenBank/DDBJ databases">
        <authorList>
            <person name="Babu N.S."/>
            <person name="Beckwith C.J."/>
            <person name="Beseler K.G."/>
            <person name="Brison A."/>
            <person name="Carone J.V."/>
            <person name="Caskin T.P."/>
            <person name="Diamond M."/>
            <person name="Durham M.E."/>
            <person name="Foxe J.M."/>
            <person name="Go M."/>
            <person name="Henderson B.A."/>
            <person name="Jones I.B."/>
            <person name="McGettigan J.A."/>
            <person name="Micheletti S.J."/>
            <person name="Nasrallah M.E."/>
            <person name="Ortiz D."/>
            <person name="Piller C.R."/>
            <person name="Privatt S.R."/>
            <person name="Schneider S.L."/>
            <person name="Sharp S."/>
            <person name="Smith T.C."/>
            <person name="Stanton J.D."/>
            <person name="Ullery H.E."/>
            <person name="Wilson R.J."/>
            <person name="Serrano M.G."/>
            <person name="Buck G."/>
            <person name="Lee V."/>
            <person name="Wang Y."/>
            <person name="Carvalho R."/>
            <person name="Voegtly L."/>
            <person name="Shi R."/>
            <person name="Duckworth R."/>
            <person name="Johnson A."/>
            <person name="Loviza R."/>
            <person name="Walstead R."/>
            <person name="Shah Z."/>
            <person name="Kiflezghi M."/>
            <person name="Wade K."/>
            <person name="Ball S.L."/>
            <person name="Bradley K.W."/>
            <person name="Asai D.J."/>
            <person name="Bowman C.A."/>
            <person name="Russell D.A."/>
            <person name="Pope W.H."/>
            <person name="Jacobs-Sera D."/>
            <person name="Hendrix R.W."/>
            <person name="Hatfull G.F."/>
        </authorList>
    </citation>
    <scope>NUCLEOTIDE SEQUENCE</scope>
</reference>
<dbReference type="InterPro" id="IPR017907">
    <property type="entry name" value="Znf_RING_CS"/>
</dbReference>
<feature type="compositionally biased region" description="Polar residues" evidence="11">
    <location>
        <begin position="240"/>
        <end position="261"/>
    </location>
</feature>
<feature type="compositionally biased region" description="Low complexity" evidence="11">
    <location>
        <begin position="275"/>
        <end position="305"/>
    </location>
</feature>
<dbReference type="PANTHER" id="PTHR13763">
    <property type="entry name" value="BREAST CANCER TYPE 1 SUSCEPTIBILITY PROTEIN BRCA1"/>
    <property type="match status" value="1"/>
</dbReference>
<dbReference type="SUPFAM" id="SSF52113">
    <property type="entry name" value="BRCT domain"/>
    <property type="match status" value="1"/>
</dbReference>
<proteinExistence type="predicted"/>
<dbReference type="PROSITE" id="PS01358">
    <property type="entry name" value="ZF_RANBP2_1"/>
    <property type="match status" value="1"/>
</dbReference>
<evidence type="ECO:0000256" key="6">
    <source>
        <dbReference type="ARBA" id="ARBA00022771"/>
    </source>
</evidence>
<organism evidence="14">
    <name type="scientific">Auxenochlorella protothecoides</name>
    <name type="common">Green microalga</name>
    <name type="synonym">Chlorella protothecoides</name>
    <dbReference type="NCBI Taxonomy" id="3075"/>
    <lineage>
        <taxon>Eukaryota</taxon>
        <taxon>Viridiplantae</taxon>
        <taxon>Chlorophyta</taxon>
        <taxon>core chlorophytes</taxon>
        <taxon>Trebouxiophyceae</taxon>
        <taxon>Chlorellales</taxon>
        <taxon>Chlorellaceae</taxon>
        <taxon>Auxenochlorella</taxon>
    </lineage>
</organism>
<evidence type="ECO:0000256" key="5">
    <source>
        <dbReference type="ARBA" id="ARBA00022763"/>
    </source>
</evidence>
<keyword evidence="6 10" id="KW-0863">Zinc-finger</keyword>
<feature type="region of interest" description="Disordered" evidence="11">
    <location>
        <begin position="212"/>
        <end position="364"/>
    </location>
</feature>
<evidence type="ECO:0000313" key="14">
    <source>
        <dbReference type="EMBL" id="JAT74217.1"/>
    </source>
</evidence>
<dbReference type="GO" id="GO:0000724">
    <property type="term" value="P:double-strand break repair via homologous recombination"/>
    <property type="evidence" value="ECO:0007669"/>
    <property type="project" value="TreeGrafter"/>
</dbReference>
<evidence type="ECO:0000256" key="2">
    <source>
        <dbReference type="ARBA" id="ARBA00017887"/>
    </source>
</evidence>
<keyword evidence="9" id="KW-0539">Nucleus</keyword>
<dbReference type="Gene3D" id="4.10.1060.10">
    <property type="entry name" value="Zinc finger, RanBP2-type"/>
    <property type="match status" value="1"/>
</dbReference>
<dbReference type="EMBL" id="GDKF01004405">
    <property type="protein sequence ID" value="JAT74217.1"/>
    <property type="molecule type" value="Transcribed_RNA"/>
</dbReference>
<evidence type="ECO:0000256" key="9">
    <source>
        <dbReference type="ARBA" id="ARBA00023242"/>
    </source>
</evidence>
<feature type="compositionally biased region" description="Basic and acidic residues" evidence="11">
    <location>
        <begin position="446"/>
        <end position="473"/>
    </location>
</feature>
<dbReference type="PROSITE" id="PS00518">
    <property type="entry name" value="ZF_RING_1"/>
    <property type="match status" value="1"/>
</dbReference>
<dbReference type="InterPro" id="IPR013083">
    <property type="entry name" value="Znf_RING/FYVE/PHD"/>
</dbReference>
<dbReference type="Gene3D" id="3.40.50.10190">
    <property type="entry name" value="BRCT domain"/>
    <property type="match status" value="1"/>
</dbReference>
<evidence type="ECO:0000256" key="11">
    <source>
        <dbReference type="SAM" id="MobiDB-lite"/>
    </source>
</evidence>
<dbReference type="InterPro" id="IPR031099">
    <property type="entry name" value="BRCA1-associated"/>
</dbReference>
<dbReference type="PROSITE" id="PS50199">
    <property type="entry name" value="ZF_RANBP2_2"/>
    <property type="match status" value="1"/>
</dbReference>
<evidence type="ECO:0000256" key="3">
    <source>
        <dbReference type="ARBA" id="ARBA00022723"/>
    </source>
</evidence>
<dbReference type="InterPro" id="IPR001876">
    <property type="entry name" value="Znf_RanBP2"/>
</dbReference>
<feature type="compositionally biased region" description="Basic residues" evidence="11">
    <location>
        <begin position="308"/>
        <end position="318"/>
    </location>
</feature>
<feature type="domain" description="RING-type" evidence="12">
    <location>
        <begin position="31"/>
        <end position="70"/>
    </location>
</feature>
<dbReference type="SUPFAM" id="SSF57850">
    <property type="entry name" value="RING/U-box"/>
    <property type="match status" value="1"/>
</dbReference>
<keyword evidence="5" id="KW-0227">DNA damage</keyword>
<comment type="subcellular location">
    <subcellularLocation>
        <location evidence="1">Nucleus</location>
    </subcellularLocation>
</comment>
<sequence>GDSSPDKTGLAARRREVAENSIVRLAQDLGCPICLNVLLVPVARLPCCHYFCKRCLQQAMQHKQRCPICKACVGRREVAQDAAMDAVLNAFARLKADKENVMELARQVGPGTVPRTQSQRPATSQVLLPGAAEECSERGTGLLESVALAGCAVDQVPPCSPPNAHTLAADPLSGSIYLPSSSVKKRRVPSSQLAPAPEHEAPGSAAEDFVVPSAGTAVPGPHDAAPAEGPSRLRRRQREPGSTATQEACTAQTSVTLSQRAGTGDEAACSSSELPGAAAAPVASPPRVRDAAAPLSGKAAGAEGPARPPRKRSRQRGPTRRDARRRERAPPRARTSEGSGRGNAVRRQPGRGAAPSQGRRTPLDMLTPAAAAATAEEEERLRRIPTRLLPWSCSACTLENKFEAKVCEVCLTPKPGGGARAQAPWPGCTAPSPDTQSGTRAPSRATGKEARGRAGRKPGAEEESRSADPRGELEVGGGAIKALGSGLSDVPSPGTLCQLARRGVEVVDTWQPGVTHVVCGVDAQGAAARTFKYLMGLASGVWVVQEAWAEAVTRQHRAQVRPVDEREYLVEGDSCGGRGAAALSREQRRAGAPGPLAGYSIRLA</sequence>
<keyword evidence="4" id="KW-0677">Repeat</keyword>
<feature type="non-terminal residue" evidence="14">
    <location>
        <position position="1"/>
    </location>
</feature>
<feature type="domain" description="RanBP2-type" evidence="13">
    <location>
        <begin position="387"/>
        <end position="416"/>
    </location>
</feature>
<name>A0A1D2A4V1_AUXPR</name>
<dbReference type="SMART" id="SM00184">
    <property type="entry name" value="RING"/>
    <property type="match status" value="1"/>
</dbReference>
<dbReference type="Gene3D" id="3.30.40.10">
    <property type="entry name" value="Zinc/RING finger domain, C3HC4 (zinc finger)"/>
    <property type="match status" value="1"/>
</dbReference>
<evidence type="ECO:0000256" key="7">
    <source>
        <dbReference type="ARBA" id="ARBA00022833"/>
    </source>
</evidence>
<evidence type="ECO:0000256" key="4">
    <source>
        <dbReference type="ARBA" id="ARBA00022737"/>
    </source>
</evidence>
<dbReference type="Pfam" id="PF13923">
    <property type="entry name" value="zf-C3HC4_2"/>
    <property type="match status" value="1"/>
</dbReference>
<dbReference type="GO" id="GO:0008270">
    <property type="term" value="F:zinc ion binding"/>
    <property type="evidence" value="ECO:0007669"/>
    <property type="project" value="UniProtKB-KW"/>
</dbReference>
<accession>A0A1D2A4V1</accession>
<gene>
    <name evidence="14" type="ORF">g.20131</name>
</gene>
<feature type="region of interest" description="Disordered" evidence="11">
    <location>
        <begin position="418"/>
        <end position="474"/>
    </location>
</feature>
<protein>
    <recommendedName>
        <fullName evidence="2">RanBP-type and C3HC4-type zinc finger-containing protein 1</fullName>
    </recommendedName>
</protein>
<dbReference type="PANTHER" id="PTHR13763:SF0">
    <property type="entry name" value="BREAST CANCER TYPE 1 SUSCEPTIBILITY PROTEIN"/>
    <property type="match status" value="1"/>
</dbReference>
<feature type="non-terminal residue" evidence="14">
    <location>
        <position position="604"/>
    </location>
</feature>
<evidence type="ECO:0000256" key="10">
    <source>
        <dbReference type="PROSITE-ProRule" id="PRU00322"/>
    </source>
</evidence>
<keyword evidence="7" id="KW-0862">Zinc</keyword>
<dbReference type="PROSITE" id="PS50089">
    <property type="entry name" value="ZF_RING_2"/>
    <property type="match status" value="1"/>
</dbReference>
<keyword evidence="3" id="KW-0479">Metal-binding</keyword>
<dbReference type="AlphaFoldDB" id="A0A1D2A4V1"/>
<evidence type="ECO:0000256" key="8">
    <source>
        <dbReference type="ARBA" id="ARBA00023204"/>
    </source>
</evidence>
<keyword evidence="8" id="KW-0234">DNA repair</keyword>
<evidence type="ECO:0000259" key="13">
    <source>
        <dbReference type="PROSITE" id="PS50199"/>
    </source>
</evidence>
<evidence type="ECO:0000256" key="1">
    <source>
        <dbReference type="ARBA" id="ARBA00004123"/>
    </source>
</evidence>
<dbReference type="GO" id="GO:0005634">
    <property type="term" value="C:nucleus"/>
    <property type="evidence" value="ECO:0007669"/>
    <property type="project" value="UniProtKB-SubCell"/>
</dbReference>
<dbReference type="SMART" id="SM00547">
    <property type="entry name" value="ZnF_RBZ"/>
    <property type="match status" value="1"/>
</dbReference>
<dbReference type="InterPro" id="IPR036420">
    <property type="entry name" value="BRCT_dom_sf"/>
</dbReference>
<dbReference type="GO" id="GO:0045944">
    <property type="term" value="P:positive regulation of transcription by RNA polymerase II"/>
    <property type="evidence" value="ECO:0007669"/>
    <property type="project" value="TreeGrafter"/>
</dbReference>
<dbReference type="InterPro" id="IPR001841">
    <property type="entry name" value="Znf_RING"/>
</dbReference>
<feature type="compositionally biased region" description="Basic and acidic residues" evidence="11">
    <location>
        <begin position="319"/>
        <end position="330"/>
    </location>
</feature>
<evidence type="ECO:0000259" key="12">
    <source>
        <dbReference type="PROSITE" id="PS50089"/>
    </source>
</evidence>